<evidence type="ECO:0000313" key="2">
    <source>
        <dbReference type="Proteomes" id="UP000828390"/>
    </source>
</evidence>
<proteinExistence type="predicted"/>
<dbReference type="AlphaFoldDB" id="A0A9D4QVW3"/>
<dbReference type="EMBL" id="JAIWYP010000003">
    <property type="protein sequence ID" value="KAH3844637.1"/>
    <property type="molecule type" value="Genomic_DNA"/>
</dbReference>
<organism evidence="1 2">
    <name type="scientific">Dreissena polymorpha</name>
    <name type="common">Zebra mussel</name>
    <name type="synonym">Mytilus polymorpha</name>
    <dbReference type="NCBI Taxonomy" id="45954"/>
    <lineage>
        <taxon>Eukaryota</taxon>
        <taxon>Metazoa</taxon>
        <taxon>Spiralia</taxon>
        <taxon>Lophotrochozoa</taxon>
        <taxon>Mollusca</taxon>
        <taxon>Bivalvia</taxon>
        <taxon>Autobranchia</taxon>
        <taxon>Heteroconchia</taxon>
        <taxon>Euheterodonta</taxon>
        <taxon>Imparidentia</taxon>
        <taxon>Neoheterodontei</taxon>
        <taxon>Myida</taxon>
        <taxon>Dreissenoidea</taxon>
        <taxon>Dreissenidae</taxon>
        <taxon>Dreissena</taxon>
    </lineage>
</organism>
<keyword evidence="2" id="KW-1185">Reference proteome</keyword>
<accession>A0A9D4QVW3</accession>
<dbReference type="Proteomes" id="UP000828390">
    <property type="component" value="Unassembled WGS sequence"/>
</dbReference>
<sequence>MITFHDKLNDLMTRPKPNWSKCNKDIYRDSIRQLTKPKGCKAICIPERDIEQLSVALTQATVASIYRFNPTAKKKKRPPKARVPSSKLQQKSVSIHGGCECCDGAP</sequence>
<gene>
    <name evidence="1" type="ORF">DPMN_086896</name>
</gene>
<evidence type="ECO:0000313" key="1">
    <source>
        <dbReference type="EMBL" id="KAH3844637.1"/>
    </source>
</evidence>
<protein>
    <submittedName>
        <fullName evidence="1">Uncharacterized protein</fullName>
    </submittedName>
</protein>
<reference evidence="1" key="1">
    <citation type="journal article" date="2019" name="bioRxiv">
        <title>The Genome of the Zebra Mussel, Dreissena polymorpha: A Resource for Invasive Species Research.</title>
        <authorList>
            <person name="McCartney M.A."/>
            <person name="Auch B."/>
            <person name="Kono T."/>
            <person name="Mallez S."/>
            <person name="Zhang Y."/>
            <person name="Obille A."/>
            <person name="Becker A."/>
            <person name="Abrahante J.E."/>
            <person name="Garbe J."/>
            <person name="Badalamenti J.P."/>
            <person name="Herman A."/>
            <person name="Mangelson H."/>
            <person name="Liachko I."/>
            <person name="Sullivan S."/>
            <person name="Sone E.D."/>
            <person name="Koren S."/>
            <person name="Silverstein K.A.T."/>
            <person name="Beckman K.B."/>
            <person name="Gohl D.M."/>
        </authorList>
    </citation>
    <scope>NUCLEOTIDE SEQUENCE</scope>
    <source>
        <strain evidence="1">Duluth1</strain>
        <tissue evidence="1">Whole animal</tissue>
    </source>
</reference>
<reference evidence="1" key="2">
    <citation type="submission" date="2020-11" db="EMBL/GenBank/DDBJ databases">
        <authorList>
            <person name="McCartney M.A."/>
            <person name="Auch B."/>
            <person name="Kono T."/>
            <person name="Mallez S."/>
            <person name="Becker A."/>
            <person name="Gohl D.M."/>
            <person name="Silverstein K.A.T."/>
            <person name="Koren S."/>
            <person name="Bechman K.B."/>
            <person name="Herman A."/>
            <person name="Abrahante J.E."/>
            <person name="Garbe J."/>
        </authorList>
    </citation>
    <scope>NUCLEOTIDE SEQUENCE</scope>
    <source>
        <strain evidence="1">Duluth1</strain>
        <tissue evidence="1">Whole animal</tissue>
    </source>
</reference>
<name>A0A9D4QVW3_DREPO</name>
<comment type="caution">
    <text evidence="1">The sequence shown here is derived from an EMBL/GenBank/DDBJ whole genome shotgun (WGS) entry which is preliminary data.</text>
</comment>